<comment type="similarity">
    <text evidence="2">Belongs to the RecF family.</text>
</comment>
<name>A0A644VNU6_9ZZZZ</name>
<dbReference type="Pfam" id="PF02463">
    <property type="entry name" value="SMC_N"/>
    <property type="match status" value="1"/>
</dbReference>
<sequence>MYLNKLKLNNFKNISQAELTFCANVNCLVGENGVGKTNILDAIHYLSFCKSYFNLIDANNIKYGEDFFSIHGFYSGKENSIDKFSCVLKKGERKLFKCEDKEYNRFSEHIGKIPLVMITPSDQELIIGGSELRRKFLDLVISQVDTLYLDNLIKYNKALMQRNALLKHFYQTHTFNLQSLQIWDEQMISFGTIIHNRRKSFINEFSPIFQYYYNYISSEKEKVEISYVSDELADNYQELLNLSLERDRVLKYTSVGIHKDDLGLCMNGNGVKKYASQGQQKSFLLALKLAQFEYIFNRTKIKPILLLDDVFDKLDLKRINQLLHLVGSDRFGQVFVTDTQLGRVESIFENTDMEHKIYTISEKGIENEK</sequence>
<evidence type="ECO:0000256" key="3">
    <source>
        <dbReference type="ARBA" id="ARBA00020170"/>
    </source>
</evidence>
<keyword evidence="5" id="KW-0235">DNA replication</keyword>
<dbReference type="InterPro" id="IPR018078">
    <property type="entry name" value="DNA-binding_RecF_CS"/>
</dbReference>
<proteinExistence type="inferred from homology"/>
<comment type="caution">
    <text evidence="10">The sequence shown here is derived from an EMBL/GenBank/DDBJ whole genome shotgun (WGS) entry which is preliminary data.</text>
</comment>
<dbReference type="PANTHER" id="PTHR32182">
    <property type="entry name" value="DNA REPLICATION AND REPAIR PROTEIN RECF"/>
    <property type="match status" value="1"/>
</dbReference>
<dbReference type="GO" id="GO:0000731">
    <property type="term" value="P:DNA synthesis involved in DNA repair"/>
    <property type="evidence" value="ECO:0007669"/>
    <property type="project" value="TreeGrafter"/>
</dbReference>
<dbReference type="InterPro" id="IPR003395">
    <property type="entry name" value="RecF/RecN/SMC_N"/>
</dbReference>
<comment type="subcellular location">
    <subcellularLocation>
        <location evidence="1">Cytoplasm</location>
    </subcellularLocation>
</comment>
<dbReference type="Gene3D" id="3.40.50.300">
    <property type="entry name" value="P-loop containing nucleotide triphosphate hydrolases"/>
    <property type="match status" value="1"/>
</dbReference>
<evidence type="ECO:0000259" key="9">
    <source>
        <dbReference type="Pfam" id="PF02463"/>
    </source>
</evidence>
<reference evidence="10" key="1">
    <citation type="submission" date="2019-08" db="EMBL/GenBank/DDBJ databases">
        <authorList>
            <person name="Kucharzyk K."/>
            <person name="Murdoch R.W."/>
            <person name="Higgins S."/>
            <person name="Loffler F."/>
        </authorList>
    </citation>
    <scope>NUCLEOTIDE SEQUENCE</scope>
</reference>
<gene>
    <name evidence="10" type="primary">recF_15</name>
    <name evidence="10" type="ORF">SDC9_39204</name>
</gene>
<dbReference type="AlphaFoldDB" id="A0A644VNU6"/>
<keyword evidence="4" id="KW-0963">Cytoplasm</keyword>
<dbReference type="PROSITE" id="PS00617">
    <property type="entry name" value="RECF_1"/>
    <property type="match status" value="1"/>
</dbReference>
<dbReference type="PANTHER" id="PTHR32182:SF0">
    <property type="entry name" value="DNA REPLICATION AND REPAIR PROTEIN RECF"/>
    <property type="match status" value="1"/>
</dbReference>
<dbReference type="NCBIfam" id="TIGR00611">
    <property type="entry name" value="recf"/>
    <property type="match status" value="1"/>
</dbReference>
<dbReference type="Gene3D" id="1.20.1050.90">
    <property type="entry name" value="RecF/RecN/SMC, N-terminal domain"/>
    <property type="match status" value="1"/>
</dbReference>
<keyword evidence="7" id="KW-0067">ATP-binding</keyword>
<dbReference type="PROSITE" id="PS00618">
    <property type="entry name" value="RECF_2"/>
    <property type="match status" value="1"/>
</dbReference>
<evidence type="ECO:0000313" key="10">
    <source>
        <dbReference type="EMBL" id="MPL93079.1"/>
    </source>
</evidence>
<evidence type="ECO:0000256" key="8">
    <source>
        <dbReference type="ARBA" id="ARBA00023125"/>
    </source>
</evidence>
<evidence type="ECO:0000256" key="7">
    <source>
        <dbReference type="ARBA" id="ARBA00022840"/>
    </source>
</evidence>
<accession>A0A644VNU6</accession>
<evidence type="ECO:0000256" key="1">
    <source>
        <dbReference type="ARBA" id="ARBA00004496"/>
    </source>
</evidence>
<dbReference type="InterPro" id="IPR001238">
    <property type="entry name" value="DNA-binding_RecF"/>
</dbReference>
<dbReference type="SUPFAM" id="SSF52540">
    <property type="entry name" value="P-loop containing nucleoside triphosphate hydrolases"/>
    <property type="match status" value="1"/>
</dbReference>
<protein>
    <recommendedName>
        <fullName evidence="3">DNA replication and repair protein RecF</fullName>
    </recommendedName>
</protein>
<evidence type="ECO:0000256" key="5">
    <source>
        <dbReference type="ARBA" id="ARBA00022705"/>
    </source>
</evidence>
<feature type="domain" description="RecF/RecN/SMC N-terminal" evidence="9">
    <location>
        <begin position="2"/>
        <end position="346"/>
    </location>
</feature>
<dbReference type="EMBL" id="VSSQ01000380">
    <property type="protein sequence ID" value="MPL93079.1"/>
    <property type="molecule type" value="Genomic_DNA"/>
</dbReference>
<evidence type="ECO:0000256" key="2">
    <source>
        <dbReference type="ARBA" id="ARBA00008016"/>
    </source>
</evidence>
<evidence type="ECO:0000256" key="4">
    <source>
        <dbReference type="ARBA" id="ARBA00022490"/>
    </source>
</evidence>
<evidence type="ECO:0000256" key="6">
    <source>
        <dbReference type="ARBA" id="ARBA00022741"/>
    </source>
</evidence>
<keyword evidence="6" id="KW-0547">Nucleotide-binding</keyword>
<organism evidence="10">
    <name type="scientific">bioreactor metagenome</name>
    <dbReference type="NCBI Taxonomy" id="1076179"/>
    <lineage>
        <taxon>unclassified sequences</taxon>
        <taxon>metagenomes</taxon>
        <taxon>ecological metagenomes</taxon>
    </lineage>
</organism>
<dbReference type="InterPro" id="IPR042174">
    <property type="entry name" value="RecF_2"/>
</dbReference>
<dbReference type="InterPro" id="IPR027417">
    <property type="entry name" value="P-loop_NTPase"/>
</dbReference>
<dbReference type="GO" id="GO:0006260">
    <property type="term" value="P:DNA replication"/>
    <property type="evidence" value="ECO:0007669"/>
    <property type="project" value="UniProtKB-KW"/>
</dbReference>
<dbReference type="GO" id="GO:0003697">
    <property type="term" value="F:single-stranded DNA binding"/>
    <property type="evidence" value="ECO:0007669"/>
    <property type="project" value="InterPro"/>
</dbReference>
<dbReference type="HAMAP" id="MF_00365">
    <property type="entry name" value="RecF"/>
    <property type="match status" value="1"/>
</dbReference>
<keyword evidence="8" id="KW-0238">DNA-binding</keyword>
<dbReference type="GO" id="GO:0006302">
    <property type="term" value="P:double-strand break repair"/>
    <property type="evidence" value="ECO:0007669"/>
    <property type="project" value="TreeGrafter"/>
</dbReference>
<dbReference type="GO" id="GO:0005737">
    <property type="term" value="C:cytoplasm"/>
    <property type="evidence" value="ECO:0007669"/>
    <property type="project" value="UniProtKB-SubCell"/>
</dbReference>
<dbReference type="GO" id="GO:0005524">
    <property type="term" value="F:ATP binding"/>
    <property type="evidence" value="ECO:0007669"/>
    <property type="project" value="UniProtKB-KW"/>
</dbReference>